<proteinExistence type="inferred from homology"/>
<comment type="similarity">
    <text evidence="1">Belongs to the aspartate/glutamate racemases family.</text>
</comment>
<evidence type="ECO:0000313" key="4">
    <source>
        <dbReference type="Proteomes" id="UP000183995"/>
    </source>
</evidence>
<keyword evidence="2" id="KW-0413">Isomerase</keyword>
<dbReference type="EMBL" id="FQXV01000003">
    <property type="protein sequence ID" value="SHH83964.1"/>
    <property type="molecule type" value="Genomic_DNA"/>
</dbReference>
<dbReference type="Gene3D" id="3.40.50.1860">
    <property type="match status" value="2"/>
</dbReference>
<keyword evidence="4" id="KW-1185">Reference proteome</keyword>
<dbReference type="PANTHER" id="PTHR21198">
    <property type="entry name" value="GLUTAMATE RACEMASE"/>
    <property type="match status" value="1"/>
</dbReference>
<dbReference type="GO" id="GO:0047661">
    <property type="term" value="F:amino-acid racemase activity"/>
    <property type="evidence" value="ECO:0007669"/>
    <property type="project" value="InterPro"/>
</dbReference>
<dbReference type="SUPFAM" id="SSF53681">
    <property type="entry name" value="Aspartate/glutamate racemase"/>
    <property type="match status" value="2"/>
</dbReference>
<dbReference type="NCBIfam" id="TIGR00035">
    <property type="entry name" value="asp_race"/>
    <property type="match status" value="1"/>
</dbReference>
<dbReference type="Pfam" id="PF01177">
    <property type="entry name" value="Asp_Glu_race"/>
    <property type="match status" value="1"/>
</dbReference>
<dbReference type="InterPro" id="IPR004380">
    <property type="entry name" value="Asp_race"/>
</dbReference>
<dbReference type="AlphaFoldDB" id="A0A1M5W9U6"/>
<dbReference type="Proteomes" id="UP000183995">
    <property type="component" value="Unassembled WGS sequence"/>
</dbReference>
<protein>
    <submittedName>
        <fullName evidence="3">Aspartate racemase</fullName>
    </submittedName>
</protein>
<reference evidence="3 4" key="1">
    <citation type="submission" date="2016-11" db="EMBL/GenBank/DDBJ databases">
        <authorList>
            <person name="Jaros S."/>
            <person name="Januszkiewicz K."/>
            <person name="Wedrychowicz H."/>
        </authorList>
    </citation>
    <scope>NUCLEOTIDE SEQUENCE [LARGE SCALE GENOMIC DNA]</scope>
    <source>
        <strain evidence="3 4">DSM 10068</strain>
    </source>
</reference>
<sequence length="230" mass="24519">MKKAGIVGGIGPASTLDYYSGIINGVRELTKSGEYPKIVIDSINMTEMLGYVAANDRAKLIDILVDAIDHLAAAGADFAAIASNTPHIVFEDVRARARLPLLSIVEETCRCAAKRGVKKAVVLGTLFTMKSGLYTNALEKHGIAAVVPDDGAQNDVYNIIFPNLEEGIVLPEEKQKLLHISEDLLAASGADALVLGCTELPLAFRPGDLNTILLDTAQIHIAAIVREMLS</sequence>
<evidence type="ECO:0000256" key="2">
    <source>
        <dbReference type="ARBA" id="ARBA00023235"/>
    </source>
</evidence>
<name>A0A1M5W9U6_9FIRM</name>
<gene>
    <name evidence="3" type="ORF">SAMN02745823_01130</name>
</gene>
<dbReference type="RefSeq" id="WP_073076688.1">
    <property type="nucleotide sequence ID" value="NZ_FQXV01000003.1"/>
</dbReference>
<dbReference type="InterPro" id="IPR001920">
    <property type="entry name" value="Asp/Glu_race"/>
</dbReference>
<dbReference type="InterPro" id="IPR015942">
    <property type="entry name" value="Asp/Glu/hydantoin_racemase"/>
</dbReference>
<accession>A0A1M5W9U6</accession>
<dbReference type="OrthoDB" id="9803739at2"/>
<dbReference type="PANTHER" id="PTHR21198:SF7">
    <property type="entry name" value="ASPARTATE-GLUTAMATE RACEMASE FAMILY"/>
    <property type="match status" value="1"/>
</dbReference>
<evidence type="ECO:0000313" key="3">
    <source>
        <dbReference type="EMBL" id="SHH83964.1"/>
    </source>
</evidence>
<organism evidence="3 4">
    <name type="scientific">Sporobacter termitidis DSM 10068</name>
    <dbReference type="NCBI Taxonomy" id="1123282"/>
    <lineage>
        <taxon>Bacteria</taxon>
        <taxon>Bacillati</taxon>
        <taxon>Bacillota</taxon>
        <taxon>Clostridia</taxon>
        <taxon>Eubacteriales</taxon>
        <taxon>Oscillospiraceae</taxon>
        <taxon>Sporobacter</taxon>
    </lineage>
</organism>
<evidence type="ECO:0000256" key="1">
    <source>
        <dbReference type="ARBA" id="ARBA00007847"/>
    </source>
</evidence>
<dbReference type="STRING" id="1123282.SAMN02745823_01130"/>